<keyword evidence="2" id="KW-1185">Reference proteome</keyword>
<protein>
    <recommendedName>
        <fullName evidence="3">Coenzyme PQQ synthesis protein D (PqqD)</fullName>
    </recommendedName>
</protein>
<dbReference type="AlphaFoldDB" id="A0A1S1R1S8"/>
<evidence type="ECO:0000313" key="2">
    <source>
        <dbReference type="Proteomes" id="UP000179627"/>
    </source>
</evidence>
<dbReference type="RefSeq" id="WP_071083586.1">
    <property type="nucleotide sequence ID" value="NZ_MBLM01000102.1"/>
</dbReference>
<sequence length="84" mass="8954">MSTQLRENVVRTRTEYGAVLLDERTGRYFTLNPSADLAVGVLAQGGTAEQAAQAVTEAYDVDDATALADVELLLGNLRTVGLAR</sequence>
<dbReference type="OrthoDB" id="5195143at2"/>
<dbReference type="Pfam" id="PF05402">
    <property type="entry name" value="PqqD"/>
    <property type="match status" value="1"/>
</dbReference>
<dbReference type="EMBL" id="MBLM01000102">
    <property type="protein sequence ID" value="OHV39485.1"/>
    <property type="molecule type" value="Genomic_DNA"/>
</dbReference>
<dbReference type="Proteomes" id="UP000179627">
    <property type="component" value="Unassembled WGS sequence"/>
</dbReference>
<proteinExistence type="predicted"/>
<dbReference type="NCBIfam" id="NF033530">
    <property type="entry name" value="lasso_PqqD_Strm"/>
    <property type="match status" value="1"/>
</dbReference>
<dbReference type="InterPro" id="IPR008792">
    <property type="entry name" value="PQQD"/>
</dbReference>
<comment type="caution">
    <text evidence="1">The sequence shown here is derived from an EMBL/GenBank/DDBJ whole genome shotgun (WGS) entry which is preliminary data.</text>
</comment>
<dbReference type="InterPro" id="IPR041881">
    <property type="entry name" value="PqqD_sf"/>
</dbReference>
<name>A0A1S1R1S8_9ACTN</name>
<reference evidence="2" key="1">
    <citation type="submission" date="2016-07" db="EMBL/GenBank/DDBJ databases">
        <title>Sequence Frankia sp. strain CcI1.17.</title>
        <authorList>
            <person name="Ghodhbane-Gtari F."/>
            <person name="Swanson E."/>
            <person name="Gueddou A."/>
            <person name="Morris K."/>
            <person name="Hezbri K."/>
            <person name="Ktari A."/>
            <person name="Nouioui I."/>
            <person name="Abebe-Akele F."/>
            <person name="Simpson S."/>
            <person name="Thomas K."/>
            <person name="Gtari M."/>
            <person name="Tisa L.S."/>
            <person name="Hurst S."/>
        </authorList>
    </citation>
    <scope>NUCLEOTIDE SEQUENCE [LARGE SCALE GENOMIC DNA]</scope>
    <source>
        <strain evidence="2">Cc1.17</strain>
    </source>
</reference>
<evidence type="ECO:0008006" key="3">
    <source>
        <dbReference type="Google" id="ProtNLM"/>
    </source>
</evidence>
<accession>A0A1S1R1S8</accession>
<organism evidence="1 2">
    <name type="scientific">Parafrankia colletiae</name>
    <dbReference type="NCBI Taxonomy" id="573497"/>
    <lineage>
        <taxon>Bacteria</taxon>
        <taxon>Bacillati</taxon>
        <taxon>Actinomycetota</taxon>
        <taxon>Actinomycetes</taxon>
        <taxon>Frankiales</taxon>
        <taxon>Frankiaceae</taxon>
        <taxon>Parafrankia</taxon>
    </lineage>
</organism>
<dbReference type="Gene3D" id="1.10.10.1150">
    <property type="entry name" value="Coenzyme PQQ synthesis protein D (PqqD)"/>
    <property type="match status" value="1"/>
</dbReference>
<gene>
    <name evidence="1" type="ORF">CC117_14880</name>
</gene>
<evidence type="ECO:0000313" key="1">
    <source>
        <dbReference type="EMBL" id="OHV39485.1"/>
    </source>
</evidence>